<feature type="non-terminal residue" evidence="2">
    <location>
        <position position="1"/>
    </location>
</feature>
<dbReference type="Proteomes" id="UP000258309">
    <property type="component" value="Unassembled WGS sequence"/>
</dbReference>
<dbReference type="PANTHER" id="PTHR43544:SF36">
    <property type="entry name" value="CHAIN OXIDOREDUCTASE (CSGA), PUTATIVE (AFU_ORTHOLOGUE AFUA_4G00910)-RELATED"/>
    <property type="match status" value="1"/>
</dbReference>
<dbReference type="InterPro" id="IPR002347">
    <property type="entry name" value="SDR_fam"/>
</dbReference>
<comment type="caution">
    <text evidence="2">The sequence shown here is derived from an EMBL/GenBank/DDBJ whole genome shotgun (WGS) entry which is preliminary data.</text>
</comment>
<dbReference type="Gene3D" id="3.40.50.720">
    <property type="entry name" value="NAD(P)-binding Rossmann-like Domain"/>
    <property type="match status" value="1"/>
</dbReference>
<dbReference type="SUPFAM" id="SSF51735">
    <property type="entry name" value="NAD(P)-binding Rossmann-fold domains"/>
    <property type="match status" value="1"/>
</dbReference>
<organism evidence="2 3">
    <name type="scientific">Scytalidium lignicola</name>
    <name type="common">Hyphomycete</name>
    <dbReference type="NCBI Taxonomy" id="5539"/>
    <lineage>
        <taxon>Eukaryota</taxon>
        <taxon>Fungi</taxon>
        <taxon>Dikarya</taxon>
        <taxon>Ascomycota</taxon>
        <taxon>Pezizomycotina</taxon>
        <taxon>Leotiomycetes</taxon>
        <taxon>Leotiomycetes incertae sedis</taxon>
        <taxon>Scytalidium</taxon>
    </lineage>
</organism>
<gene>
    <name evidence="2" type="ORF">B7463_g4908</name>
</gene>
<evidence type="ECO:0000313" key="3">
    <source>
        <dbReference type="Proteomes" id="UP000258309"/>
    </source>
</evidence>
<dbReference type="PANTHER" id="PTHR43544">
    <property type="entry name" value="SHORT-CHAIN DEHYDROGENASE/REDUCTASE"/>
    <property type="match status" value="1"/>
</dbReference>
<dbReference type="OMA" id="GWENNPG"/>
<proteinExistence type="inferred from homology"/>
<comment type="similarity">
    <text evidence="1">Belongs to the short-chain dehydrogenases/reductases (SDR) family.</text>
</comment>
<dbReference type="InterPro" id="IPR036291">
    <property type="entry name" value="NAD(P)-bd_dom_sf"/>
</dbReference>
<dbReference type="GO" id="GO:0016491">
    <property type="term" value="F:oxidoreductase activity"/>
    <property type="evidence" value="ECO:0007669"/>
    <property type="project" value="TreeGrafter"/>
</dbReference>
<feature type="non-terminal residue" evidence="2">
    <location>
        <position position="247"/>
    </location>
</feature>
<reference evidence="2 3" key="1">
    <citation type="submission" date="2018-05" db="EMBL/GenBank/DDBJ databases">
        <title>Draft genome sequence of Scytalidium lignicola DSM 105466, a ubiquitous saprotrophic fungus.</title>
        <authorList>
            <person name="Buettner E."/>
            <person name="Gebauer A.M."/>
            <person name="Hofrichter M."/>
            <person name="Liers C."/>
            <person name="Kellner H."/>
        </authorList>
    </citation>
    <scope>NUCLEOTIDE SEQUENCE [LARGE SCALE GENOMIC DNA]</scope>
    <source>
        <strain evidence="2 3">DSM 105466</strain>
    </source>
</reference>
<evidence type="ECO:0000256" key="1">
    <source>
        <dbReference type="ARBA" id="ARBA00006484"/>
    </source>
</evidence>
<protein>
    <submittedName>
        <fullName evidence="2">Uncharacterized protein</fullName>
    </submittedName>
</protein>
<sequence>MASYLITGCSRGFGLELTRLLSSSSAVSILFATARSLTPALQDIVDSSNGRVHFVPLDVTKDDSITAASQEVTGVLGADRGLDVLINNAGIQILEKDGITHMNALEETLNVNVIAVAKVSAAFLPLLSRYDTLKKLLVVVTSDLGSLTNKDHYAVAPFPSYKISKAAVNMLMLQYSLELGQKGFTVFAVSPGWMRTDMGGPYADLEPVVGASQFVEILQKATPADNGSFRQIYVEGSKLYDGKNLPW</sequence>
<dbReference type="EMBL" id="NCSJ02000076">
    <property type="protein sequence ID" value="RFU31414.1"/>
    <property type="molecule type" value="Genomic_DNA"/>
</dbReference>
<keyword evidence="3" id="KW-1185">Reference proteome</keyword>
<accession>A0A3E2HDC4</accession>
<dbReference type="Pfam" id="PF00106">
    <property type="entry name" value="adh_short"/>
    <property type="match status" value="1"/>
</dbReference>
<dbReference type="InterPro" id="IPR051468">
    <property type="entry name" value="Fungal_SecMetab_SDRs"/>
</dbReference>
<dbReference type="OrthoDB" id="5296at2759"/>
<dbReference type="PRINTS" id="PR00081">
    <property type="entry name" value="GDHRDH"/>
</dbReference>
<dbReference type="GO" id="GO:0005737">
    <property type="term" value="C:cytoplasm"/>
    <property type="evidence" value="ECO:0007669"/>
    <property type="project" value="TreeGrafter"/>
</dbReference>
<dbReference type="AlphaFoldDB" id="A0A3E2HDC4"/>
<evidence type="ECO:0000313" key="2">
    <source>
        <dbReference type="EMBL" id="RFU31414.1"/>
    </source>
</evidence>
<name>A0A3E2HDC4_SCYLI</name>